<dbReference type="GO" id="GO:0140359">
    <property type="term" value="F:ABC-type transporter activity"/>
    <property type="evidence" value="ECO:0007669"/>
    <property type="project" value="InterPro"/>
</dbReference>
<dbReference type="Pfam" id="PF01061">
    <property type="entry name" value="ABC2_membrane"/>
    <property type="match status" value="1"/>
</dbReference>
<dbReference type="Proteomes" id="UP000181884">
    <property type="component" value="Unassembled WGS sequence"/>
</dbReference>
<evidence type="ECO:0000256" key="3">
    <source>
        <dbReference type="ARBA" id="ARBA00022989"/>
    </source>
</evidence>
<keyword evidence="5" id="KW-0813">Transport</keyword>
<dbReference type="RefSeq" id="WP_067390187.1">
    <property type="nucleotide sequence ID" value="NZ_JXKH01000002.1"/>
</dbReference>
<evidence type="ECO:0000256" key="2">
    <source>
        <dbReference type="ARBA" id="ARBA00022692"/>
    </source>
</evidence>
<dbReference type="PANTHER" id="PTHR43229">
    <property type="entry name" value="NODULATION PROTEIN J"/>
    <property type="match status" value="1"/>
</dbReference>
<dbReference type="InterPro" id="IPR013525">
    <property type="entry name" value="ABC2_TM"/>
</dbReference>
<feature type="transmembrane region" description="Helical" evidence="5">
    <location>
        <begin position="226"/>
        <end position="250"/>
    </location>
</feature>
<dbReference type="GO" id="GO:0043190">
    <property type="term" value="C:ATP-binding cassette (ABC) transporter complex"/>
    <property type="evidence" value="ECO:0007669"/>
    <property type="project" value="InterPro"/>
</dbReference>
<organism evidence="7 8">
    <name type="scientific">Enterococcus canis</name>
    <dbReference type="NCBI Taxonomy" id="214095"/>
    <lineage>
        <taxon>Bacteria</taxon>
        <taxon>Bacillati</taxon>
        <taxon>Bacillota</taxon>
        <taxon>Bacilli</taxon>
        <taxon>Lactobacillales</taxon>
        <taxon>Enterococcaceae</taxon>
        <taxon>Enterococcus</taxon>
    </lineage>
</organism>
<keyword evidence="3 5" id="KW-1133">Transmembrane helix</keyword>
<evidence type="ECO:0000313" key="7">
    <source>
        <dbReference type="EMBL" id="OJG19481.1"/>
    </source>
</evidence>
<feature type="domain" description="ABC transmembrane type-2" evidence="6">
    <location>
        <begin position="23"/>
        <end position="256"/>
    </location>
</feature>
<comment type="similarity">
    <text evidence="5">Belongs to the ABC-2 integral membrane protein family.</text>
</comment>
<evidence type="ECO:0000313" key="8">
    <source>
        <dbReference type="Proteomes" id="UP000181884"/>
    </source>
</evidence>
<feature type="transmembrane region" description="Helical" evidence="5">
    <location>
        <begin position="175"/>
        <end position="197"/>
    </location>
</feature>
<keyword evidence="5" id="KW-1003">Cell membrane</keyword>
<dbReference type="PANTHER" id="PTHR43229:SF2">
    <property type="entry name" value="NODULATION PROTEIN J"/>
    <property type="match status" value="1"/>
</dbReference>
<protein>
    <recommendedName>
        <fullName evidence="5">Transport permease protein</fullName>
    </recommendedName>
</protein>
<name>A0A1L8RI73_9ENTE</name>
<dbReference type="InterPro" id="IPR000412">
    <property type="entry name" value="ABC_2_transport"/>
</dbReference>
<evidence type="ECO:0000256" key="4">
    <source>
        <dbReference type="ARBA" id="ARBA00023136"/>
    </source>
</evidence>
<evidence type="ECO:0000259" key="6">
    <source>
        <dbReference type="PROSITE" id="PS51012"/>
    </source>
</evidence>
<feature type="transmembrane region" description="Helical" evidence="5">
    <location>
        <begin position="21"/>
        <end position="42"/>
    </location>
</feature>
<keyword evidence="2 5" id="KW-0812">Transmembrane</keyword>
<comment type="caution">
    <text evidence="7">The sequence shown here is derived from an EMBL/GenBank/DDBJ whole genome shotgun (WGS) entry which is preliminary data.</text>
</comment>
<evidence type="ECO:0000256" key="1">
    <source>
        <dbReference type="ARBA" id="ARBA00004141"/>
    </source>
</evidence>
<keyword evidence="4 5" id="KW-0472">Membrane</keyword>
<feature type="transmembrane region" description="Helical" evidence="5">
    <location>
        <begin position="62"/>
        <end position="83"/>
    </location>
</feature>
<sequence length="260" mass="29009">MKTLRQLFILTNRIIKQNLTSVDTLITSIITPIFMLLFFVYVLGGNILVNGQASTSADYLAYSLPGFLLMAMTMGSAYTALRINTDKLKGFMTRLLTMPMKRWVILGSHVLASVIFMLLSVLAIFVTSLLLGYRPQTKLLNFLLFLILLVTFATMITLVAIPFSLTAKDYASAGAFSYLLIFLLFISPAFIPVAGMATPIRLFAENQPMTPIVETAKSLLSGHFDWLSQTTLLTVGWLLLLIIVFSLLSLKRYKQLFVNI</sequence>
<dbReference type="AlphaFoldDB" id="A0A1L8RI73"/>
<dbReference type="STRING" id="214095.RU97_GL001052"/>
<dbReference type="PIRSF" id="PIRSF006648">
    <property type="entry name" value="DrrB"/>
    <property type="match status" value="1"/>
</dbReference>
<evidence type="ECO:0000256" key="5">
    <source>
        <dbReference type="RuleBase" id="RU361157"/>
    </source>
</evidence>
<keyword evidence="8" id="KW-1185">Reference proteome</keyword>
<comment type="subcellular location">
    <subcellularLocation>
        <location evidence="5">Cell membrane</location>
        <topology evidence="5">Multi-pass membrane protein</topology>
    </subcellularLocation>
    <subcellularLocation>
        <location evidence="1">Membrane</location>
        <topology evidence="1">Multi-pass membrane protein</topology>
    </subcellularLocation>
</comment>
<feature type="transmembrane region" description="Helical" evidence="5">
    <location>
        <begin position="103"/>
        <end position="133"/>
    </location>
</feature>
<dbReference type="InterPro" id="IPR051784">
    <property type="entry name" value="Nod_factor_ABC_transporter"/>
</dbReference>
<gene>
    <name evidence="7" type="ORF">RU97_GL001052</name>
</gene>
<feature type="transmembrane region" description="Helical" evidence="5">
    <location>
        <begin position="139"/>
        <end position="163"/>
    </location>
</feature>
<accession>A0A1L8RI73</accession>
<dbReference type="PROSITE" id="PS51012">
    <property type="entry name" value="ABC_TM2"/>
    <property type="match status" value="1"/>
</dbReference>
<dbReference type="InterPro" id="IPR047817">
    <property type="entry name" value="ABC2_TM_bact-type"/>
</dbReference>
<proteinExistence type="inferred from homology"/>
<reference evidence="7 8" key="1">
    <citation type="submission" date="2014-12" db="EMBL/GenBank/DDBJ databases">
        <title>Draft genome sequences of 29 type strains of Enterococci.</title>
        <authorList>
            <person name="Zhong Z."/>
            <person name="Sun Z."/>
            <person name="Liu W."/>
            <person name="Zhang W."/>
            <person name="Zhang H."/>
        </authorList>
    </citation>
    <scope>NUCLEOTIDE SEQUENCE [LARGE SCALE GENOMIC DNA]</scope>
    <source>
        <strain evidence="7 8">DSM 17029</strain>
    </source>
</reference>
<dbReference type="EMBL" id="JXKH01000002">
    <property type="protein sequence ID" value="OJG19481.1"/>
    <property type="molecule type" value="Genomic_DNA"/>
</dbReference>